<evidence type="ECO:0000313" key="9">
    <source>
        <dbReference type="EMBL" id="AHF10575.1"/>
    </source>
</evidence>
<dbReference type="InterPro" id="IPR035644">
    <property type="entry name" value="MraZ_C"/>
</dbReference>
<proteinExistence type="inferred from homology"/>
<evidence type="ECO:0000256" key="6">
    <source>
        <dbReference type="ARBA" id="ARBA00023163"/>
    </source>
</evidence>
<keyword evidence="9" id="KW-0131">Cell cycle</keyword>
<accession>A0ABN4BU50</accession>
<gene>
    <name evidence="7" type="primary">mraZ</name>
    <name evidence="9" type="ORF">DEHRE_11310</name>
</gene>
<name>A0ABN4BU50_DEHRP</name>
<comment type="similarity">
    <text evidence="7">Belongs to the MraZ family.</text>
</comment>
<sequence>MFMGEFLHTIDNKGRLIIPAKFRELLGNKSFITKGMEDCLFLYPENGWFDFVEKLKQLPVSQTRAREFTRLFFSSAAECEFDKQGRILVPANLRERAFLEKDVVVVGVMDRIEVWDSLKWREYSTNAAKNYEDDAESLAAMGLMI</sequence>
<evidence type="ECO:0000256" key="7">
    <source>
        <dbReference type="HAMAP-Rule" id="MF_01008"/>
    </source>
</evidence>
<keyword evidence="2 7" id="KW-0963">Cytoplasm</keyword>
<evidence type="ECO:0000256" key="3">
    <source>
        <dbReference type="ARBA" id="ARBA00022737"/>
    </source>
</evidence>
<evidence type="ECO:0000313" key="10">
    <source>
        <dbReference type="Proteomes" id="UP000018934"/>
    </source>
</evidence>
<evidence type="ECO:0000256" key="5">
    <source>
        <dbReference type="ARBA" id="ARBA00023125"/>
    </source>
</evidence>
<dbReference type="InterPro" id="IPR037914">
    <property type="entry name" value="SpoVT-AbrB_sf"/>
</dbReference>
<dbReference type="EMBL" id="CP007033">
    <property type="protein sequence ID" value="AHF10575.1"/>
    <property type="molecule type" value="Genomic_DNA"/>
</dbReference>
<evidence type="ECO:0000256" key="1">
    <source>
        <dbReference type="ARBA" id="ARBA00013860"/>
    </source>
</evidence>
<dbReference type="PANTHER" id="PTHR34701:SF1">
    <property type="entry name" value="TRANSCRIPTIONAL REGULATOR MRAZ"/>
    <property type="match status" value="1"/>
</dbReference>
<organism evidence="9 10">
    <name type="scientific">Dehalobacter restrictus (strain DSM 9455 / PER-K23)</name>
    <dbReference type="NCBI Taxonomy" id="871738"/>
    <lineage>
        <taxon>Bacteria</taxon>
        <taxon>Bacillati</taxon>
        <taxon>Bacillota</taxon>
        <taxon>Clostridia</taxon>
        <taxon>Eubacteriales</taxon>
        <taxon>Desulfitobacteriaceae</taxon>
        <taxon>Dehalobacter</taxon>
    </lineage>
</organism>
<dbReference type="InterPro" id="IPR035642">
    <property type="entry name" value="MraZ_N"/>
</dbReference>
<dbReference type="InterPro" id="IPR038619">
    <property type="entry name" value="MraZ_sf"/>
</dbReference>
<dbReference type="InterPro" id="IPR020603">
    <property type="entry name" value="MraZ_dom"/>
</dbReference>
<evidence type="ECO:0000259" key="8">
    <source>
        <dbReference type="PROSITE" id="PS51740"/>
    </source>
</evidence>
<keyword evidence="5 7" id="KW-0238">DNA-binding</keyword>
<dbReference type="NCBIfam" id="TIGR00242">
    <property type="entry name" value="division/cell wall cluster transcriptional repressor MraZ"/>
    <property type="match status" value="1"/>
</dbReference>
<reference evidence="9 10" key="1">
    <citation type="journal article" date="2013" name="Stand. Genomic Sci.">
        <title>Complete genome sequence of Dehalobacter restrictus PER-K23(T.).</title>
        <authorList>
            <person name="Kruse T."/>
            <person name="Maillard J."/>
            <person name="Goodwin L."/>
            <person name="Woyke T."/>
            <person name="Teshima H."/>
            <person name="Bruce D."/>
            <person name="Detter C."/>
            <person name="Tapia R."/>
            <person name="Han C."/>
            <person name="Huntemann M."/>
            <person name="Wei C.L."/>
            <person name="Han J."/>
            <person name="Chen A."/>
            <person name="Kyrpides N."/>
            <person name="Szeto E."/>
            <person name="Markowitz V."/>
            <person name="Ivanova N."/>
            <person name="Pagani I."/>
            <person name="Pati A."/>
            <person name="Pitluck S."/>
            <person name="Nolan M."/>
            <person name="Holliger C."/>
            <person name="Smidt H."/>
        </authorList>
    </citation>
    <scope>NUCLEOTIDE SEQUENCE [LARGE SCALE GENOMIC DNA]</scope>
    <source>
        <strain evidence="10">DSM 9455</strain>
    </source>
</reference>
<comment type="subcellular location">
    <subcellularLocation>
        <location evidence="7">Cytoplasm</location>
        <location evidence="7">Nucleoid</location>
    </subcellularLocation>
</comment>
<keyword evidence="9" id="KW-0132">Cell division</keyword>
<dbReference type="CDD" id="cd16321">
    <property type="entry name" value="MraZ_C"/>
    <property type="match status" value="1"/>
</dbReference>
<keyword evidence="6 7" id="KW-0804">Transcription</keyword>
<evidence type="ECO:0000256" key="2">
    <source>
        <dbReference type="ARBA" id="ARBA00022490"/>
    </source>
</evidence>
<dbReference type="Pfam" id="PF02381">
    <property type="entry name" value="MraZ"/>
    <property type="match status" value="2"/>
</dbReference>
<dbReference type="InterPro" id="IPR003444">
    <property type="entry name" value="MraZ"/>
</dbReference>
<comment type="subunit">
    <text evidence="7">Forms oligomers.</text>
</comment>
<evidence type="ECO:0000256" key="4">
    <source>
        <dbReference type="ARBA" id="ARBA00023015"/>
    </source>
</evidence>
<dbReference type="HAMAP" id="MF_01008">
    <property type="entry name" value="MraZ"/>
    <property type="match status" value="1"/>
</dbReference>
<dbReference type="InterPro" id="IPR007159">
    <property type="entry name" value="SpoVT-AbrB_dom"/>
</dbReference>
<dbReference type="GO" id="GO:0051301">
    <property type="term" value="P:cell division"/>
    <property type="evidence" value="ECO:0007669"/>
    <property type="project" value="UniProtKB-KW"/>
</dbReference>
<dbReference type="RefSeq" id="WP_019226174.1">
    <property type="nucleotide sequence ID" value="NZ_CP007033.1"/>
</dbReference>
<dbReference type="SUPFAM" id="SSF89447">
    <property type="entry name" value="AbrB/MazE/MraZ-like"/>
    <property type="match status" value="1"/>
</dbReference>
<keyword evidence="10" id="KW-1185">Reference proteome</keyword>
<dbReference type="PROSITE" id="PS51740">
    <property type="entry name" value="SPOVT_ABRB"/>
    <property type="match status" value="2"/>
</dbReference>
<feature type="domain" description="SpoVT-AbrB" evidence="8">
    <location>
        <begin position="5"/>
        <end position="47"/>
    </location>
</feature>
<dbReference type="CDD" id="cd16320">
    <property type="entry name" value="MraZ_N"/>
    <property type="match status" value="1"/>
</dbReference>
<keyword evidence="3" id="KW-0677">Repeat</keyword>
<dbReference type="Gene3D" id="3.40.1550.20">
    <property type="entry name" value="Transcriptional regulator MraZ domain"/>
    <property type="match status" value="1"/>
</dbReference>
<dbReference type="Proteomes" id="UP000018934">
    <property type="component" value="Chromosome"/>
</dbReference>
<keyword evidence="4 7" id="KW-0805">Transcription regulation</keyword>
<protein>
    <recommendedName>
        <fullName evidence="1 7">Transcriptional regulator MraZ</fullName>
    </recommendedName>
</protein>
<feature type="domain" description="SpoVT-AbrB" evidence="8">
    <location>
        <begin position="76"/>
        <end position="119"/>
    </location>
</feature>
<dbReference type="PANTHER" id="PTHR34701">
    <property type="entry name" value="TRANSCRIPTIONAL REGULATOR MRAZ"/>
    <property type="match status" value="1"/>
</dbReference>